<evidence type="ECO:0000313" key="2">
    <source>
        <dbReference type="Proteomes" id="UP000683925"/>
    </source>
</evidence>
<proteinExistence type="predicted"/>
<dbReference type="PANTHER" id="PTHR33706:SF1">
    <property type="entry name" value="TPR REPEAT PROTEIN"/>
    <property type="match status" value="1"/>
</dbReference>
<name>A0A8S1YLJ5_PAROT</name>
<dbReference type="EMBL" id="CAJJDP010000223">
    <property type="protein sequence ID" value="CAD8215265.1"/>
    <property type="molecule type" value="Genomic_DNA"/>
</dbReference>
<dbReference type="PANTHER" id="PTHR33706">
    <property type="entry name" value="MORN VARIANT REPEAT PROTEIN"/>
    <property type="match status" value="1"/>
</dbReference>
<sequence length="290" mass="33845">MVNFQQPRQQILLLFYGSFLINIQSNNSQTYGIMGIWTQLSDGFSQEYQVIYSGEYHNGKKVGRWDILAKKFETIQTKPFKQMQIILLTQKKIIFSGGGSYVEGDEEIKIGEWIELDDDIDKHLVLFWKWEYKNGKKVGQWAFGWIYNDEFIELEGGSYHEGGDIHSGGGLQHEEGIGIKFWKWIDQTENIFLQSPSILYEGEYSNSIKIGEWGIFYLDDSNKLQRIGGGSYDKQSKGFKIGSWIEINDEWNQRKQITQIGEYKNGRKVGQWIEMNLKKNQNHNITNYDN</sequence>
<protein>
    <submittedName>
        <fullName evidence="1">Uncharacterized protein</fullName>
    </submittedName>
</protein>
<organism evidence="1 2">
    <name type="scientific">Paramecium octaurelia</name>
    <dbReference type="NCBI Taxonomy" id="43137"/>
    <lineage>
        <taxon>Eukaryota</taxon>
        <taxon>Sar</taxon>
        <taxon>Alveolata</taxon>
        <taxon>Ciliophora</taxon>
        <taxon>Intramacronucleata</taxon>
        <taxon>Oligohymenophorea</taxon>
        <taxon>Peniculida</taxon>
        <taxon>Parameciidae</taxon>
        <taxon>Paramecium</taxon>
    </lineage>
</organism>
<dbReference type="Proteomes" id="UP000683925">
    <property type="component" value="Unassembled WGS sequence"/>
</dbReference>
<accession>A0A8S1YLJ5</accession>
<gene>
    <name evidence="1" type="ORF">POCTA_138.1.T2190008</name>
</gene>
<dbReference type="AlphaFoldDB" id="A0A8S1YLJ5"/>
<comment type="caution">
    <text evidence="1">The sequence shown here is derived from an EMBL/GenBank/DDBJ whole genome shotgun (WGS) entry which is preliminary data.</text>
</comment>
<reference evidence="1" key="1">
    <citation type="submission" date="2021-01" db="EMBL/GenBank/DDBJ databases">
        <authorList>
            <consortium name="Genoscope - CEA"/>
            <person name="William W."/>
        </authorList>
    </citation>
    <scope>NUCLEOTIDE SEQUENCE</scope>
</reference>
<dbReference type="OrthoDB" id="298777at2759"/>
<evidence type="ECO:0000313" key="1">
    <source>
        <dbReference type="EMBL" id="CAD8215265.1"/>
    </source>
</evidence>
<keyword evidence="2" id="KW-1185">Reference proteome</keyword>